<keyword evidence="5" id="KW-0862">Zinc</keyword>
<keyword evidence="12" id="KW-1185">Reference proteome</keyword>
<accession>A0A2P6PEX8</accession>
<dbReference type="PANTHER" id="PTHR46179">
    <property type="entry name" value="ZINC FINGER PROTEIN"/>
    <property type="match status" value="1"/>
</dbReference>
<evidence type="ECO:0000256" key="8">
    <source>
        <dbReference type="ARBA" id="ARBA00023242"/>
    </source>
</evidence>
<evidence type="ECO:0000256" key="1">
    <source>
        <dbReference type="ARBA" id="ARBA00004123"/>
    </source>
</evidence>
<dbReference type="PANTHER" id="PTHR46179:SF13">
    <property type="entry name" value="C2H2-TYPE DOMAIN-CONTAINING PROTEIN"/>
    <property type="match status" value="1"/>
</dbReference>
<dbReference type="PROSITE" id="PS50157">
    <property type="entry name" value="ZINC_FINGER_C2H2_2"/>
    <property type="match status" value="5"/>
</dbReference>
<feature type="domain" description="C2H2-type" evidence="10">
    <location>
        <begin position="81"/>
        <end position="108"/>
    </location>
</feature>
<keyword evidence="2" id="KW-0479">Metal-binding</keyword>
<dbReference type="SUPFAM" id="SSF57667">
    <property type="entry name" value="beta-beta-alpha zinc fingers"/>
    <property type="match status" value="4"/>
</dbReference>
<organism evidence="11 12">
    <name type="scientific">Rosa chinensis</name>
    <name type="common">China rose</name>
    <dbReference type="NCBI Taxonomy" id="74649"/>
    <lineage>
        <taxon>Eukaryota</taxon>
        <taxon>Viridiplantae</taxon>
        <taxon>Streptophyta</taxon>
        <taxon>Embryophyta</taxon>
        <taxon>Tracheophyta</taxon>
        <taxon>Spermatophyta</taxon>
        <taxon>Magnoliopsida</taxon>
        <taxon>eudicotyledons</taxon>
        <taxon>Gunneridae</taxon>
        <taxon>Pentapetalae</taxon>
        <taxon>rosids</taxon>
        <taxon>fabids</taxon>
        <taxon>Rosales</taxon>
        <taxon>Rosaceae</taxon>
        <taxon>Rosoideae</taxon>
        <taxon>Rosoideae incertae sedis</taxon>
        <taxon>Rosa</taxon>
    </lineage>
</organism>
<dbReference type="EMBL" id="PDCK01000045">
    <property type="protein sequence ID" value="PRQ20485.1"/>
    <property type="molecule type" value="Genomic_DNA"/>
</dbReference>
<keyword evidence="3" id="KW-0677">Repeat</keyword>
<keyword evidence="8" id="KW-0539">Nucleus</keyword>
<feature type="domain" description="C2H2-type" evidence="10">
    <location>
        <begin position="268"/>
        <end position="298"/>
    </location>
</feature>
<protein>
    <submittedName>
        <fullName evidence="11">Putative transcription factor C2H2 family</fullName>
    </submittedName>
</protein>
<dbReference type="InterPro" id="IPR013087">
    <property type="entry name" value="Znf_C2H2_type"/>
</dbReference>
<name>A0A2P6PEX8_ROSCH</name>
<evidence type="ECO:0000313" key="12">
    <source>
        <dbReference type="Proteomes" id="UP000238479"/>
    </source>
</evidence>
<dbReference type="Pfam" id="PF00096">
    <property type="entry name" value="zf-C2H2"/>
    <property type="match status" value="2"/>
</dbReference>
<keyword evidence="6" id="KW-0805">Transcription regulation</keyword>
<sequence>MEEAEAETEVPTFRDIRRYYCDLRLLWHLPVQKVPHCFSRPHLPEVIFCYGIIGFCLHSWNWDMAEANGDGDSEVERGKSNTCQECGLSFKKPAHLKQHMQSHSLERPYVCSVDDCHSSYRRKDHLTRHLFHHQGKLFKCPIENCNSEFAFQGNMTRHVSELHGEDCPSANDGCQKQHVCQEKGCGKVFRFASQLRKHEDSHVKLDRVEAFCSEPGCMKQFPNEECLKAHIQSCHQHITCEICGTKQLKKNIKSHPRTHEEGGSMERIKCDYEGCLQTFTIKSNLRQHVKAVHLENKPFVCCFPGCGKRFAYKHVKDNHEKSGCHVHAHGDFEEADEKFRSRPRGGRKRQCPIVEMLVRKRVSPSKQSGQDTENF</sequence>
<gene>
    <name evidence="11" type="ORF">RchiOBHm_Chr7g0228681</name>
</gene>
<keyword evidence="4 9" id="KW-0863">Zinc-finger</keyword>
<dbReference type="Gramene" id="PRQ20485">
    <property type="protein sequence ID" value="PRQ20485"/>
    <property type="gene ID" value="RchiOBHm_Chr7g0228681"/>
</dbReference>
<feature type="domain" description="C2H2-type" evidence="10">
    <location>
        <begin position="138"/>
        <end position="168"/>
    </location>
</feature>
<evidence type="ECO:0000313" key="11">
    <source>
        <dbReference type="EMBL" id="PRQ20485.1"/>
    </source>
</evidence>
<evidence type="ECO:0000259" key="10">
    <source>
        <dbReference type="PROSITE" id="PS50157"/>
    </source>
</evidence>
<dbReference type="GO" id="GO:0005730">
    <property type="term" value="C:nucleolus"/>
    <property type="evidence" value="ECO:0007669"/>
    <property type="project" value="TreeGrafter"/>
</dbReference>
<evidence type="ECO:0000256" key="4">
    <source>
        <dbReference type="ARBA" id="ARBA00022771"/>
    </source>
</evidence>
<dbReference type="GO" id="GO:0006357">
    <property type="term" value="P:regulation of transcription by RNA polymerase II"/>
    <property type="evidence" value="ECO:0007669"/>
    <property type="project" value="TreeGrafter"/>
</dbReference>
<comment type="subcellular location">
    <subcellularLocation>
        <location evidence="1">Nucleus</location>
    </subcellularLocation>
</comment>
<evidence type="ECO:0000256" key="6">
    <source>
        <dbReference type="ARBA" id="ARBA00023015"/>
    </source>
</evidence>
<dbReference type="PROSITE" id="PS00028">
    <property type="entry name" value="ZINC_FINGER_C2H2_1"/>
    <property type="match status" value="7"/>
</dbReference>
<evidence type="ECO:0000256" key="5">
    <source>
        <dbReference type="ARBA" id="ARBA00022833"/>
    </source>
</evidence>
<dbReference type="SMART" id="SM00355">
    <property type="entry name" value="ZnF_C2H2"/>
    <property type="match status" value="8"/>
</dbReference>
<comment type="caution">
    <text evidence="11">The sequence shown here is derived from an EMBL/GenBank/DDBJ whole genome shotgun (WGS) entry which is preliminary data.</text>
</comment>
<dbReference type="Gene3D" id="3.30.160.60">
    <property type="entry name" value="Classic Zinc Finger"/>
    <property type="match status" value="4"/>
</dbReference>
<dbReference type="AlphaFoldDB" id="A0A2P6PEX8"/>
<keyword evidence="7" id="KW-0804">Transcription</keyword>
<evidence type="ECO:0000256" key="2">
    <source>
        <dbReference type="ARBA" id="ARBA00022723"/>
    </source>
</evidence>
<dbReference type="InterPro" id="IPR036236">
    <property type="entry name" value="Znf_C2H2_sf"/>
</dbReference>
<evidence type="ECO:0000256" key="7">
    <source>
        <dbReference type="ARBA" id="ARBA00023163"/>
    </source>
</evidence>
<dbReference type="FunFam" id="3.30.160.60:FF:000100">
    <property type="entry name" value="Zinc finger 45-like"/>
    <property type="match status" value="1"/>
</dbReference>
<evidence type="ECO:0000256" key="3">
    <source>
        <dbReference type="ARBA" id="ARBA00022737"/>
    </source>
</evidence>
<dbReference type="OMA" id="LTEHENF"/>
<feature type="domain" description="C2H2-type" evidence="10">
    <location>
        <begin position="178"/>
        <end position="207"/>
    </location>
</feature>
<dbReference type="GO" id="GO:0003700">
    <property type="term" value="F:DNA-binding transcription factor activity"/>
    <property type="evidence" value="ECO:0007669"/>
    <property type="project" value="TreeGrafter"/>
</dbReference>
<evidence type="ECO:0000256" key="9">
    <source>
        <dbReference type="PROSITE-ProRule" id="PRU00042"/>
    </source>
</evidence>
<dbReference type="GO" id="GO:0080084">
    <property type="term" value="F:5S rDNA binding"/>
    <property type="evidence" value="ECO:0007669"/>
    <property type="project" value="TreeGrafter"/>
</dbReference>
<reference evidence="11 12" key="1">
    <citation type="journal article" date="2018" name="Nat. Genet.">
        <title>The Rosa genome provides new insights in the design of modern roses.</title>
        <authorList>
            <person name="Bendahmane M."/>
        </authorList>
    </citation>
    <scope>NUCLEOTIDE SEQUENCE [LARGE SCALE GENOMIC DNA]</scope>
    <source>
        <strain evidence="12">cv. Old Blush</strain>
    </source>
</reference>
<dbReference type="STRING" id="74649.A0A2P6PEX8"/>
<proteinExistence type="predicted"/>
<feature type="domain" description="C2H2-type" evidence="10">
    <location>
        <begin position="109"/>
        <end position="138"/>
    </location>
</feature>
<dbReference type="GO" id="GO:0008270">
    <property type="term" value="F:zinc ion binding"/>
    <property type="evidence" value="ECO:0007669"/>
    <property type="project" value="UniProtKB-KW"/>
</dbReference>
<dbReference type="InterPro" id="IPR051061">
    <property type="entry name" value="Zinc_finger_trans_reg"/>
</dbReference>
<dbReference type="Proteomes" id="UP000238479">
    <property type="component" value="Chromosome 7"/>
</dbReference>